<evidence type="ECO:0000256" key="1">
    <source>
        <dbReference type="SAM" id="MobiDB-lite"/>
    </source>
</evidence>
<feature type="region of interest" description="Disordered" evidence="1">
    <location>
        <begin position="1"/>
        <end position="37"/>
    </location>
</feature>
<feature type="region of interest" description="Disordered" evidence="1">
    <location>
        <begin position="87"/>
        <end position="344"/>
    </location>
</feature>
<evidence type="ECO:0000313" key="2">
    <source>
        <dbReference type="Proteomes" id="UP000694843"/>
    </source>
</evidence>
<gene>
    <name evidence="3" type="primary">LOC125179273</name>
</gene>
<feature type="compositionally biased region" description="Low complexity" evidence="1">
    <location>
        <begin position="264"/>
        <end position="287"/>
    </location>
</feature>
<dbReference type="RefSeq" id="XP_047740797.1">
    <property type="nucleotide sequence ID" value="XM_047884841.1"/>
</dbReference>
<sequence>SPEYVTSPTGEYENSQSPRRASNFTPFSGLTAAPHTKAKVNVRPNHLSFSSPTPNAEMKRESKSFCTRLGNGLKGNLLAYFSLPSRPQQKKLVSSKSAPDEEAVADELTLRPFHRNSAPSYIFRPRHVKDIPLSSPPRSGPVKDIPLSSPPLSGSVKDIPLSSTSSPPSGFVKEIPLSSPPPSGAVKDILLSSPLPAGPVKDIPLSPTSPPPSGFVKDIPLSSPPPSGPVKDIPLSPTSPPPSGPVKDIPLSSPPPSGPVKDIPLSSTSPPLSGPVKDIPLSSTSSPPSGPVKGIPLSSPPPSGPVKDIPLSSTSPPPSGPVKDIPLSSASPPPSGFAMDVSPRERQLCADAIASKQSSQHWRWSFRRFEESQLDKPGSDTLESGSSDQQDDIHPPPSKVMSAPYHPTQQGLRE</sequence>
<dbReference type="AlphaFoldDB" id="A0A979FW98"/>
<name>A0A979FW98_HYAAZ</name>
<proteinExistence type="predicted"/>
<feature type="compositionally biased region" description="Polar residues" evidence="1">
    <location>
        <begin position="87"/>
        <end position="97"/>
    </location>
</feature>
<dbReference type="GeneID" id="125179273"/>
<dbReference type="Proteomes" id="UP000694843">
    <property type="component" value="Unplaced"/>
</dbReference>
<reference evidence="3" key="1">
    <citation type="submission" date="2025-08" db="UniProtKB">
        <authorList>
            <consortium name="RefSeq"/>
        </authorList>
    </citation>
    <scope>IDENTIFICATION</scope>
    <source>
        <tissue evidence="3">Whole organism</tissue>
    </source>
</reference>
<evidence type="ECO:0000313" key="3">
    <source>
        <dbReference type="RefSeq" id="XP_047740797.1"/>
    </source>
</evidence>
<protein>
    <submittedName>
        <fullName evidence="3">Leucine-rich repeat extensin-like protein 1</fullName>
    </submittedName>
</protein>
<feature type="compositionally biased region" description="Polar residues" evidence="1">
    <location>
        <begin position="1"/>
        <end position="28"/>
    </location>
</feature>
<organism evidence="2 3">
    <name type="scientific">Hyalella azteca</name>
    <name type="common">Amphipod</name>
    <dbReference type="NCBI Taxonomy" id="294128"/>
    <lineage>
        <taxon>Eukaryota</taxon>
        <taxon>Metazoa</taxon>
        <taxon>Ecdysozoa</taxon>
        <taxon>Arthropoda</taxon>
        <taxon>Crustacea</taxon>
        <taxon>Multicrustacea</taxon>
        <taxon>Malacostraca</taxon>
        <taxon>Eumalacostraca</taxon>
        <taxon>Peracarida</taxon>
        <taxon>Amphipoda</taxon>
        <taxon>Senticaudata</taxon>
        <taxon>Talitrida</taxon>
        <taxon>Talitroidea</taxon>
        <taxon>Hyalellidae</taxon>
        <taxon>Hyalella</taxon>
    </lineage>
</organism>
<accession>A0A979FW98</accession>
<feature type="region of interest" description="Disordered" evidence="1">
    <location>
        <begin position="372"/>
        <end position="414"/>
    </location>
</feature>
<dbReference type="KEGG" id="hazt:125179273"/>
<feature type="non-terminal residue" evidence="3">
    <location>
        <position position="1"/>
    </location>
</feature>
<keyword evidence="2" id="KW-1185">Reference proteome</keyword>